<reference evidence="10" key="1">
    <citation type="journal article" date="2014" name="Int. J. Syst. Evol. Microbiol.">
        <title>Complete genome sequence of Corynebacterium casei LMG S-19264T (=DSM 44701T), isolated from a smear-ripened cheese.</title>
        <authorList>
            <consortium name="US DOE Joint Genome Institute (JGI-PGF)"/>
            <person name="Walter F."/>
            <person name="Albersmeier A."/>
            <person name="Kalinowski J."/>
            <person name="Ruckert C."/>
        </authorList>
    </citation>
    <scope>NUCLEOTIDE SEQUENCE</scope>
    <source>
        <strain evidence="10">NBRC 108769</strain>
    </source>
</reference>
<dbReference type="GO" id="GO:0032259">
    <property type="term" value="P:methylation"/>
    <property type="evidence" value="ECO:0007669"/>
    <property type="project" value="UniProtKB-KW"/>
</dbReference>
<keyword evidence="11" id="KW-1185">Reference proteome</keyword>
<protein>
    <submittedName>
        <fullName evidence="10">rRNA (Guanine-N2)-methyltransferase</fullName>
    </submittedName>
</protein>
<dbReference type="CDD" id="cd11572">
    <property type="entry name" value="RlmI_M_like"/>
    <property type="match status" value="1"/>
</dbReference>
<dbReference type="InterPro" id="IPR036974">
    <property type="entry name" value="PUA_sf"/>
</dbReference>
<keyword evidence="3" id="KW-0698">rRNA processing</keyword>
<evidence type="ECO:0000256" key="7">
    <source>
        <dbReference type="ARBA" id="ARBA00022884"/>
    </source>
</evidence>
<evidence type="ECO:0000256" key="8">
    <source>
        <dbReference type="ARBA" id="ARBA00038091"/>
    </source>
</evidence>
<evidence type="ECO:0000256" key="4">
    <source>
        <dbReference type="ARBA" id="ARBA00022603"/>
    </source>
</evidence>
<comment type="subcellular location">
    <subcellularLocation>
        <location evidence="1">Cytoplasm</location>
    </subcellularLocation>
</comment>
<evidence type="ECO:0000256" key="5">
    <source>
        <dbReference type="ARBA" id="ARBA00022679"/>
    </source>
</evidence>
<evidence type="ECO:0000313" key="11">
    <source>
        <dbReference type="Proteomes" id="UP001156666"/>
    </source>
</evidence>
<dbReference type="PROSITE" id="PS50890">
    <property type="entry name" value="PUA"/>
    <property type="match status" value="1"/>
</dbReference>
<dbReference type="CDD" id="cd02440">
    <property type="entry name" value="AdoMet_MTases"/>
    <property type="match status" value="1"/>
</dbReference>
<dbReference type="Gene3D" id="3.30.750.80">
    <property type="entry name" value="RNA methyltransferase domain (HRMD) like"/>
    <property type="match status" value="1"/>
</dbReference>
<dbReference type="InterPro" id="IPR015947">
    <property type="entry name" value="PUA-like_sf"/>
</dbReference>
<dbReference type="RefSeq" id="WP_235291302.1">
    <property type="nucleotide sequence ID" value="NZ_BSOH01000014.1"/>
</dbReference>
<keyword evidence="5" id="KW-0808">Transferase</keyword>
<dbReference type="GO" id="GO:0008168">
    <property type="term" value="F:methyltransferase activity"/>
    <property type="evidence" value="ECO:0007669"/>
    <property type="project" value="UniProtKB-KW"/>
</dbReference>
<dbReference type="SUPFAM" id="SSF53335">
    <property type="entry name" value="S-adenosyl-L-methionine-dependent methyltransferases"/>
    <property type="match status" value="1"/>
</dbReference>
<dbReference type="InterPro" id="IPR041532">
    <property type="entry name" value="RlmI-like_PUA"/>
</dbReference>
<evidence type="ECO:0000256" key="2">
    <source>
        <dbReference type="ARBA" id="ARBA00022490"/>
    </source>
</evidence>
<evidence type="ECO:0000256" key="3">
    <source>
        <dbReference type="ARBA" id="ARBA00022552"/>
    </source>
</evidence>
<dbReference type="AlphaFoldDB" id="A0AA37SMT1"/>
<gene>
    <name evidence="10" type="ORF">GCM10007940_22480</name>
</gene>
<dbReference type="GO" id="GO:0003723">
    <property type="term" value="F:RNA binding"/>
    <property type="evidence" value="ECO:0007669"/>
    <property type="project" value="UniProtKB-KW"/>
</dbReference>
<evidence type="ECO:0000259" key="9">
    <source>
        <dbReference type="SMART" id="SM00359"/>
    </source>
</evidence>
<evidence type="ECO:0000256" key="1">
    <source>
        <dbReference type="ARBA" id="ARBA00004496"/>
    </source>
</evidence>
<keyword evidence="7" id="KW-0694">RNA-binding</keyword>
<evidence type="ECO:0000313" key="10">
    <source>
        <dbReference type="EMBL" id="GLR17633.1"/>
    </source>
</evidence>
<reference evidence="10" key="2">
    <citation type="submission" date="2023-01" db="EMBL/GenBank/DDBJ databases">
        <title>Draft genome sequence of Portibacter lacus strain NBRC 108769.</title>
        <authorList>
            <person name="Sun Q."/>
            <person name="Mori K."/>
        </authorList>
    </citation>
    <scope>NUCLEOTIDE SEQUENCE</scope>
    <source>
        <strain evidence="10">NBRC 108769</strain>
    </source>
</reference>
<dbReference type="PANTHER" id="PTHR42873:SF1">
    <property type="entry name" value="S-ADENOSYLMETHIONINE-DEPENDENT METHYLTRANSFERASE DOMAIN-CONTAINING PROTEIN"/>
    <property type="match status" value="1"/>
</dbReference>
<feature type="domain" description="PUA" evidence="9">
    <location>
        <begin position="4"/>
        <end position="81"/>
    </location>
</feature>
<dbReference type="Gene3D" id="3.40.50.150">
    <property type="entry name" value="Vaccinia Virus protein VP39"/>
    <property type="match status" value="1"/>
</dbReference>
<dbReference type="SMART" id="SM00359">
    <property type="entry name" value="PUA"/>
    <property type="match status" value="1"/>
</dbReference>
<dbReference type="InterPro" id="IPR019614">
    <property type="entry name" value="SAM-dep_methyl-trfase"/>
</dbReference>
<keyword evidence="4" id="KW-0489">Methyltransferase</keyword>
<comment type="similarity">
    <text evidence="8">Belongs to the methyltransferase superfamily. RlmI family.</text>
</comment>
<name>A0AA37SMT1_9BACT</name>
<dbReference type="Pfam" id="PF17785">
    <property type="entry name" value="PUA_3"/>
    <property type="match status" value="1"/>
</dbReference>
<dbReference type="Proteomes" id="UP001156666">
    <property type="component" value="Unassembled WGS sequence"/>
</dbReference>
<dbReference type="GO" id="GO:0006364">
    <property type="term" value="P:rRNA processing"/>
    <property type="evidence" value="ECO:0007669"/>
    <property type="project" value="UniProtKB-KW"/>
</dbReference>
<dbReference type="PANTHER" id="PTHR42873">
    <property type="entry name" value="RIBOSOMAL RNA LARGE SUBUNIT METHYLTRANSFERASE"/>
    <property type="match status" value="1"/>
</dbReference>
<accession>A0AA37SMT1</accession>
<dbReference type="SUPFAM" id="SSF88697">
    <property type="entry name" value="PUA domain-like"/>
    <property type="match status" value="1"/>
</dbReference>
<dbReference type="CDD" id="cd21153">
    <property type="entry name" value="PUA_RlmI"/>
    <property type="match status" value="1"/>
</dbReference>
<dbReference type="EMBL" id="BSOH01000014">
    <property type="protein sequence ID" value="GLR17633.1"/>
    <property type="molecule type" value="Genomic_DNA"/>
</dbReference>
<evidence type="ECO:0000256" key="6">
    <source>
        <dbReference type="ARBA" id="ARBA00022691"/>
    </source>
</evidence>
<dbReference type="GO" id="GO:0005737">
    <property type="term" value="C:cytoplasm"/>
    <property type="evidence" value="ECO:0007669"/>
    <property type="project" value="UniProtKB-SubCell"/>
</dbReference>
<dbReference type="InterPro" id="IPR029063">
    <property type="entry name" value="SAM-dependent_MTases_sf"/>
</dbReference>
<dbReference type="InterPro" id="IPR002478">
    <property type="entry name" value="PUA"/>
</dbReference>
<proteinExistence type="inferred from homology"/>
<keyword evidence="6" id="KW-0949">S-adenosyl-L-methionine</keyword>
<sequence>MSKIAFKVKKQAEKSILQGHPWVYENSIVKQNKEGKAGDIAVIFDQRRNQLLAIGLYDPQSVIRIRILHKGSPANINKEFFKTKFKSALDKRGPLLSTETTAFRLIYGENDGLAGLIIDIYNGIAVVKLYSEVWFPFLEMFQSILRELLDVSTVILRLNRILQQAKTPLKNGDVIGAALESEEVIFTEHGLKFKANLIKGHKTGYFLDHRHNRLKVRHLSKGKRVLDIFAYAGGFSVNALAGGATEVVSIDISEQALAIAKENAKLNFENPPHVTMAVDAFIGIKELRADDRRFDLVIVDPPSFAKSEAQIPGAIKSYDRLVREVLPLVAKGGILLMASCSSRIDKETFYDLVTTNVADNNRKYKILEKTAHDIDHPEGIKELSYLKSIYLQLD</sequence>
<keyword evidence="2" id="KW-0963">Cytoplasm</keyword>
<comment type="caution">
    <text evidence="10">The sequence shown here is derived from an EMBL/GenBank/DDBJ whole genome shotgun (WGS) entry which is preliminary data.</text>
</comment>
<organism evidence="10 11">
    <name type="scientific">Portibacter lacus</name>
    <dbReference type="NCBI Taxonomy" id="1099794"/>
    <lineage>
        <taxon>Bacteria</taxon>
        <taxon>Pseudomonadati</taxon>
        <taxon>Bacteroidota</taxon>
        <taxon>Saprospiria</taxon>
        <taxon>Saprospirales</taxon>
        <taxon>Haliscomenobacteraceae</taxon>
        <taxon>Portibacter</taxon>
    </lineage>
</organism>
<dbReference type="Pfam" id="PF10672">
    <property type="entry name" value="Methyltrans_SAM"/>
    <property type="match status" value="1"/>
</dbReference>
<dbReference type="Gene3D" id="2.30.130.10">
    <property type="entry name" value="PUA domain"/>
    <property type="match status" value="1"/>
</dbReference>